<evidence type="ECO:0000313" key="1">
    <source>
        <dbReference type="EMBL" id="RDK03194.1"/>
    </source>
</evidence>
<proteinExistence type="predicted"/>
<gene>
    <name evidence="1" type="ORF">DLM46_09950</name>
</gene>
<dbReference type="Proteomes" id="UP000254875">
    <property type="component" value="Unassembled WGS sequence"/>
</dbReference>
<dbReference type="InterPro" id="IPR027417">
    <property type="entry name" value="P-loop_NTPase"/>
</dbReference>
<dbReference type="OrthoDB" id="69313at2"/>
<reference evidence="2" key="1">
    <citation type="submission" date="2018-05" db="EMBL/GenBank/DDBJ databases">
        <authorList>
            <person name="Feng T."/>
        </authorList>
    </citation>
    <scope>NUCLEOTIDE SEQUENCE [LARGE SCALE GENOMIC DNA]</scope>
    <source>
        <strain evidence="2">S27</strain>
    </source>
</reference>
<evidence type="ECO:0000313" key="2">
    <source>
        <dbReference type="Proteomes" id="UP000254875"/>
    </source>
</evidence>
<dbReference type="EMBL" id="QHKS01000005">
    <property type="protein sequence ID" value="RDK03194.1"/>
    <property type="molecule type" value="Genomic_DNA"/>
</dbReference>
<accession>A0A370NC72</accession>
<dbReference type="RefSeq" id="WP_115100586.1">
    <property type="nucleotide sequence ID" value="NZ_QHKS01000005.1"/>
</dbReference>
<dbReference type="SUPFAM" id="SSF52540">
    <property type="entry name" value="P-loop containing nucleoside triphosphate hydrolases"/>
    <property type="match status" value="1"/>
</dbReference>
<name>A0A370NC72_9BURK</name>
<dbReference type="Gene3D" id="3.40.50.300">
    <property type="entry name" value="P-loop containing nucleotide triphosphate hydrolases"/>
    <property type="match status" value="1"/>
</dbReference>
<comment type="caution">
    <text evidence="1">The sequence shown here is derived from an EMBL/GenBank/DDBJ whole genome shotgun (WGS) entry which is preliminary data.</text>
</comment>
<organism evidence="1 2">
    <name type="scientific">Paraburkholderia lacunae</name>
    <dbReference type="NCBI Taxonomy" id="2211104"/>
    <lineage>
        <taxon>Bacteria</taxon>
        <taxon>Pseudomonadati</taxon>
        <taxon>Pseudomonadota</taxon>
        <taxon>Betaproteobacteria</taxon>
        <taxon>Burkholderiales</taxon>
        <taxon>Burkholderiaceae</taxon>
        <taxon>Paraburkholderia</taxon>
    </lineage>
</organism>
<keyword evidence="2" id="KW-1185">Reference proteome</keyword>
<sequence length="231" mass="25929">MSHIHFIGGEKGGVGKSLVARVLAQHFIDRSTPFIGFDTDKSHGALLRFYADFAAPAVLDRHDSLDPILEHALEEPERRVLVDLAAQTQQPLSKWLDDADVIALAEEHGLTLTWWHVMDAGRDSVDLLREWLDQFGGRIRLVLVLNEIRGERFQILDASGERARAEALGASVISLRRLPDTTMQKIDQQGASFWAAVNHPDRPANGLGMLERQRVKVWLNRTYGELDKLAL</sequence>
<protein>
    <submittedName>
        <fullName evidence="1">Mobilization protein</fullName>
    </submittedName>
</protein>
<dbReference type="AlphaFoldDB" id="A0A370NC72"/>